<protein>
    <recommendedName>
        <fullName evidence="8">Riboflavin transporter</fullName>
    </recommendedName>
</protein>
<dbReference type="InterPro" id="IPR025720">
    <property type="entry name" value="RibU"/>
</dbReference>
<evidence type="ECO:0000313" key="10">
    <source>
        <dbReference type="EMBL" id="KIX91529.1"/>
    </source>
</evidence>
<dbReference type="STRING" id="569857.TP70_01710"/>
<gene>
    <name evidence="11" type="primary">ribU</name>
    <name evidence="11" type="ORF">NCTC13832_01279</name>
    <name evidence="10" type="ORF">TP70_01710</name>
</gene>
<evidence type="ECO:0000256" key="1">
    <source>
        <dbReference type="ARBA" id="ARBA00004651"/>
    </source>
</evidence>
<dbReference type="EMBL" id="UHDT01000001">
    <property type="protein sequence ID" value="SUM57595.1"/>
    <property type="molecule type" value="Genomic_DNA"/>
</dbReference>
<accession>A0A0D6XRU7</accession>
<dbReference type="GO" id="GO:0032217">
    <property type="term" value="F:riboflavin transmembrane transporter activity"/>
    <property type="evidence" value="ECO:0007669"/>
    <property type="project" value="UniProtKB-UniRule"/>
</dbReference>
<dbReference type="Gene3D" id="1.10.1760.20">
    <property type="match status" value="1"/>
</dbReference>
<reference evidence="11 13" key="2">
    <citation type="submission" date="2018-06" db="EMBL/GenBank/DDBJ databases">
        <authorList>
            <consortium name="Pathogen Informatics"/>
            <person name="Doyle S."/>
        </authorList>
    </citation>
    <scope>NUCLEOTIDE SEQUENCE [LARGE SCALE GENOMIC DNA]</scope>
    <source>
        <strain evidence="11 13">NCTC13832</strain>
    </source>
</reference>
<feature type="transmembrane region" description="Helical" evidence="9">
    <location>
        <begin position="108"/>
        <end position="129"/>
    </location>
</feature>
<evidence type="ECO:0000256" key="8">
    <source>
        <dbReference type="PIRNR" id="PIRNR037778"/>
    </source>
</evidence>
<keyword evidence="5 9" id="KW-0812">Transmembrane</keyword>
<dbReference type="PANTHER" id="PTHR38438">
    <property type="entry name" value="RIBOFLAVIN TRANSPORTER RIBU"/>
    <property type="match status" value="1"/>
</dbReference>
<dbReference type="PIRSF" id="PIRSF037778">
    <property type="entry name" value="UCP037778_transp_RibU"/>
    <property type="match status" value="1"/>
</dbReference>
<keyword evidence="4 8" id="KW-1003">Cell membrane</keyword>
<dbReference type="AlphaFoldDB" id="A0A0D6XRU7"/>
<dbReference type="RefSeq" id="WP_044358885.1">
    <property type="nucleotide sequence ID" value="NZ_JXWY01000009.1"/>
</dbReference>
<dbReference type="PANTHER" id="PTHR38438:SF1">
    <property type="entry name" value="RIBOFLAVIN TRANSPORTER RIBU"/>
    <property type="match status" value="1"/>
</dbReference>
<evidence type="ECO:0000256" key="4">
    <source>
        <dbReference type="ARBA" id="ARBA00022475"/>
    </source>
</evidence>
<keyword evidence="3 8" id="KW-0813">Transport</keyword>
<dbReference type="Pfam" id="PF12822">
    <property type="entry name" value="ECF_trnsprt"/>
    <property type="match status" value="1"/>
</dbReference>
<evidence type="ECO:0000313" key="12">
    <source>
        <dbReference type="Proteomes" id="UP000032366"/>
    </source>
</evidence>
<proteinExistence type="inferred from homology"/>
<keyword evidence="6 9" id="KW-1133">Transmembrane helix</keyword>
<evidence type="ECO:0000256" key="9">
    <source>
        <dbReference type="SAM" id="Phobius"/>
    </source>
</evidence>
<evidence type="ECO:0000256" key="2">
    <source>
        <dbReference type="ARBA" id="ARBA00005540"/>
    </source>
</evidence>
<dbReference type="Proteomes" id="UP000032366">
    <property type="component" value="Unassembled WGS sequence"/>
</dbReference>
<keyword evidence="7 8" id="KW-0472">Membrane</keyword>
<comment type="subcellular location">
    <subcellularLocation>
        <location evidence="1">Cell membrane</location>
        <topology evidence="1">Multi-pass membrane protein</topology>
    </subcellularLocation>
</comment>
<sequence length="183" mass="20250">MQQKKQTRQLIIVGILSGISFILMFLKFPIPFLPPYLTLDFSDVPALLATFALGPVAGLLVELIKNLLNFFFYLADPIGPIANFLAGSSLLLTAYGIYRKKRTTRAMIIGLAAGTLVMTLVLSIMNYFVLLPLYGMIMNLSDIATNLKIIITAGIIPFNIIKGIVVSILFILLFQRLKNVLKI</sequence>
<feature type="transmembrane region" description="Helical" evidence="9">
    <location>
        <begin position="12"/>
        <end position="32"/>
    </location>
</feature>
<name>A0A0D6XRU7_9STAP</name>
<comment type="similarity">
    <text evidence="2 8">Belongs to the prokaryotic riboflavin transporter (P-RFT) (TC 2.A.87) family.</text>
</comment>
<evidence type="ECO:0000256" key="7">
    <source>
        <dbReference type="ARBA" id="ARBA00023136"/>
    </source>
</evidence>
<feature type="transmembrane region" description="Helical" evidence="9">
    <location>
        <begin position="44"/>
        <end position="64"/>
    </location>
</feature>
<dbReference type="InterPro" id="IPR024529">
    <property type="entry name" value="ECF_trnsprt_substrate-spec"/>
</dbReference>
<evidence type="ECO:0000256" key="5">
    <source>
        <dbReference type="ARBA" id="ARBA00022692"/>
    </source>
</evidence>
<dbReference type="EMBL" id="JXWY01000009">
    <property type="protein sequence ID" value="KIX91529.1"/>
    <property type="molecule type" value="Genomic_DNA"/>
</dbReference>
<comment type="function">
    <text evidence="8">Probably a riboflavin-binding protein that interacts with the energy-coupling factor (ECF) ABC-transporter complex.</text>
</comment>
<evidence type="ECO:0000313" key="13">
    <source>
        <dbReference type="Proteomes" id="UP000254100"/>
    </source>
</evidence>
<feature type="transmembrane region" description="Helical" evidence="9">
    <location>
        <begin position="149"/>
        <end position="174"/>
    </location>
</feature>
<organism evidence="11 13">
    <name type="scientific">Staphylococcus microti</name>
    <dbReference type="NCBI Taxonomy" id="569857"/>
    <lineage>
        <taxon>Bacteria</taxon>
        <taxon>Bacillati</taxon>
        <taxon>Bacillota</taxon>
        <taxon>Bacilli</taxon>
        <taxon>Bacillales</taxon>
        <taxon>Staphylococcaceae</taxon>
        <taxon>Staphylococcus</taxon>
    </lineage>
</organism>
<evidence type="ECO:0000256" key="6">
    <source>
        <dbReference type="ARBA" id="ARBA00022989"/>
    </source>
</evidence>
<evidence type="ECO:0000256" key="3">
    <source>
        <dbReference type="ARBA" id="ARBA00022448"/>
    </source>
</evidence>
<dbReference type="GO" id="GO:0005886">
    <property type="term" value="C:plasma membrane"/>
    <property type="evidence" value="ECO:0007669"/>
    <property type="project" value="UniProtKB-SubCell"/>
</dbReference>
<evidence type="ECO:0000313" key="11">
    <source>
        <dbReference type="EMBL" id="SUM57595.1"/>
    </source>
</evidence>
<dbReference type="OrthoDB" id="9809216at2"/>
<dbReference type="Proteomes" id="UP000254100">
    <property type="component" value="Unassembled WGS sequence"/>
</dbReference>
<reference evidence="10 12" key="1">
    <citation type="submission" date="2015-01" db="EMBL/GenBank/DDBJ databases">
        <authorList>
            <person name="Guo J."/>
        </authorList>
    </citation>
    <scope>NUCLEOTIDE SEQUENCE [LARGE SCALE GENOMIC DNA]</scope>
    <source>
        <strain evidence="10 12">DSM 22147</strain>
    </source>
</reference>
<keyword evidence="12" id="KW-1185">Reference proteome</keyword>